<reference evidence="2" key="1">
    <citation type="submission" date="2016-11" db="EMBL/GenBank/DDBJ databases">
        <authorList>
            <person name="Guldener U."/>
        </authorList>
    </citation>
    <scope>NUCLEOTIDE SEQUENCE [LARGE SCALE GENOMIC DNA]</scope>
</reference>
<dbReference type="OrthoDB" id="5308060at2759"/>
<keyword evidence="2" id="KW-1185">Reference proteome</keyword>
<sequence length="769" mass="84246">MPDNSDNFVKQLINSGKTQLDKVVGKDHSSSFDKWVKSPSGKIYDYATDKMHLISNEEDNYFQKLFKSNPKEPSSWFSFSAIKSSIVGGEHLLKSSFNYISGWTGSLFGNKLTTKSHNVADVVNDAQKSMTDNSGNLLSSASNFFKDTYHRTGSLLLTSKDYLMNVDKKESLRESITSGLNNTASYTTGLFKKAYSVSGTALTSTKAHFDSIKEEALSNPHLKSSLSYLKGKFSESVSKSKSAIISVKDTISEKAKDAVCDKDNALMKSKGSIKASCGSLSGSAAAVAVNDASGHLEKVLVEGAPKADGPLKAISNQGSQLLDINKQSPGITKSPSTFLRGFDYTKNALLSTGLAINNNKLLISSIILAGLFVNELGARYAKKKANSVYNILSYKDMNKNVVLVFGSMLDPITKLEVEDLLNRGFIVYVSSVDAKNSPFPEHVLVGFDDCSDVKESLNERSSPNVKQRKNSEILSDISSEDDDHIMEGSSKKISDSDWIISSAQCFSNKNATSQDFTRLNYITNSSSDIKALEELIKEKSWNLSAIVFSYDNVSNNIKSSSDNFKDLILNNMMDMMSSLVKASQIWPSTKIILFNNSLSKINEANAINSLSKKCEPSLQVLCNNLVETMYDTLSQGGHKDVYLINIGILQDAEGSNLNYRDLSAKLNSCGKKIGSNIFECFLNPVQNIIMNMTSSGIFYDLGSKNKVSCGSLTTLNGSLKLILSDFFILKFILFTTNMVSFSDKYASLICEKVSSNCNKMKARISKAED</sequence>
<gene>
    <name evidence="1" type="ORF">HGUI_00266</name>
</gene>
<protein>
    <submittedName>
        <fullName evidence="1">Uncharacterized protein</fullName>
    </submittedName>
</protein>
<dbReference type="EMBL" id="FQNF01000003">
    <property type="protein sequence ID" value="SGZ38066.1"/>
    <property type="molecule type" value="Genomic_DNA"/>
</dbReference>
<evidence type="ECO:0000313" key="1">
    <source>
        <dbReference type="EMBL" id="SGZ38066.1"/>
    </source>
</evidence>
<dbReference type="Pfam" id="PF08643">
    <property type="entry name" value="DUF1776"/>
    <property type="match status" value="1"/>
</dbReference>
<name>A0A1L0AU34_9ASCO</name>
<evidence type="ECO:0000313" key="2">
    <source>
        <dbReference type="Proteomes" id="UP000183365"/>
    </source>
</evidence>
<accession>A0A1L0AU34</accession>
<dbReference type="VEuPathDB" id="FungiDB:HGUI_00266"/>
<organism evidence="1 2">
    <name type="scientific">Hanseniaspora guilliermondii</name>
    <dbReference type="NCBI Taxonomy" id="56406"/>
    <lineage>
        <taxon>Eukaryota</taxon>
        <taxon>Fungi</taxon>
        <taxon>Dikarya</taxon>
        <taxon>Ascomycota</taxon>
        <taxon>Saccharomycotina</taxon>
        <taxon>Saccharomycetes</taxon>
        <taxon>Saccharomycodales</taxon>
        <taxon>Saccharomycodaceae</taxon>
        <taxon>Hanseniaspora</taxon>
    </lineage>
</organism>
<dbReference type="InterPro" id="IPR013952">
    <property type="entry name" value="DUF1776_fun"/>
</dbReference>
<dbReference type="Proteomes" id="UP000183365">
    <property type="component" value="Unassembled WGS sequence"/>
</dbReference>
<dbReference type="AlphaFoldDB" id="A0A1L0AU34"/>
<proteinExistence type="predicted"/>